<sequence>MTKTVESREHPMPIVNIIKGCLFTDFLELSAGKNKARNCQQ</sequence>
<protein>
    <submittedName>
        <fullName evidence="1">Uncharacterized protein</fullName>
    </submittedName>
</protein>
<dbReference type="EMBL" id="CP000806">
    <property type="protein sequence ID" value="ACB49514.1"/>
    <property type="molecule type" value="Genomic_DNA"/>
</dbReference>
<dbReference type="STRING" id="43989.cce_0162"/>
<proteinExistence type="predicted"/>
<dbReference type="KEGG" id="cyt:cce_0162"/>
<gene>
    <name evidence="1" type="ordered locus">cce_0162</name>
</gene>
<dbReference type="Proteomes" id="UP000001203">
    <property type="component" value="Chromosome circular"/>
</dbReference>
<evidence type="ECO:0000313" key="2">
    <source>
        <dbReference type="Proteomes" id="UP000001203"/>
    </source>
</evidence>
<evidence type="ECO:0000313" key="1">
    <source>
        <dbReference type="EMBL" id="ACB49514.1"/>
    </source>
</evidence>
<reference evidence="1 2" key="1">
    <citation type="journal article" date="2008" name="Proc. Natl. Acad. Sci. U.S.A.">
        <title>The genome of Cyanothece 51142, a unicellular diazotrophic cyanobacterium important in the marine nitrogen cycle.</title>
        <authorList>
            <person name="Welsh E.A."/>
            <person name="Liberton M."/>
            <person name="Stoeckel J."/>
            <person name="Loh T."/>
            <person name="Elvitigala T."/>
            <person name="Wang C."/>
            <person name="Wollam A."/>
            <person name="Fulton R.S."/>
            <person name="Clifton S.W."/>
            <person name="Jacobs J.M."/>
            <person name="Aurora R."/>
            <person name="Ghosh B.K."/>
            <person name="Sherman L.A."/>
            <person name="Smith R.D."/>
            <person name="Wilson R.K."/>
            <person name="Pakrasi H.B."/>
        </authorList>
    </citation>
    <scope>NUCLEOTIDE SEQUENCE [LARGE SCALE GENOMIC DNA]</scope>
    <source>
        <strain evidence="2">ATCC 51142 / BH68</strain>
    </source>
</reference>
<dbReference type="HOGENOM" id="CLU_3268850_0_0_3"/>
<keyword evidence="2" id="KW-1185">Reference proteome</keyword>
<accession>B1WZE8</accession>
<dbReference type="AlphaFoldDB" id="B1WZE8"/>
<organism evidence="1 2">
    <name type="scientific">Crocosphaera subtropica (strain ATCC 51142 / BH68)</name>
    <name type="common">Cyanothece sp. (strain ATCC 51142)</name>
    <dbReference type="NCBI Taxonomy" id="43989"/>
    <lineage>
        <taxon>Bacteria</taxon>
        <taxon>Bacillati</taxon>
        <taxon>Cyanobacteriota</taxon>
        <taxon>Cyanophyceae</taxon>
        <taxon>Oscillatoriophycideae</taxon>
        <taxon>Chroococcales</taxon>
        <taxon>Aphanothecaceae</taxon>
        <taxon>Crocosphaera</taxon>
        <taxon>Crocosphaera subtropica</taxon>
    </lineage>
</organism>
<name>B1WZE8_CROS5</name>